<dbReference type="Gene3D" id="3.30.710.10">
    <property type="entry name" value="Potassium Channel Kv1.1, Chain A"/>
    <property type="match status" value="1"/>
</dbReference>
<keyword evidence="3" id="KW-1185">Reference proteome</keyword>
<proteinExistence type="predicted"/>
<dbReference type="InterPro" id="IPR000210">
    <property type="entry name" value="BTB/POZ_dom"/>
</dbReference>
<feature type="domain" description="BTB" evidence="1">
    <location>
        <begin position="17"/>
        <end position="121"/>
    </location>
</feature>
<sequence>MSDWELDLHPSYCDSDADITLESSDGVRFRVHSLILRLSSEVFAGMIAIPRVPSHGSTKGDIVHLTEKSDITLALLDSIYPRRSPPQLEPFSFVLRLATAADKYDIFDVTSRIRGLFVPRGSLPNLSWGKLEQYALASSLGWAEEARYLSRFVPPLNTEDPEQRSVLESMDVKWLLKLISLHRRRRDTMIRALSISYDRNASDEIRDHHLRWEYISTIHASSCRSQAHSKSIWSAIKFLVLSELDHSSADTATRNVTKLFSDRRLQFLWDEKCSKCSESFFTEPITDSSFVAELLRILIHLPKEID</sequence>
<dbReference type="Pfam" id="PF00651">
    <property type="entry name" value="BTB"/>
    <property type="match status" value="1"/>
</dbReference>
<dbReference type="SMART" id="SM00225">
    <property type="entry name" value="BTB"/>
    <property type="match status" value="1"/>
</dbReference>
<comment type="caution">
    <text evidence="2">The sequence shown here is derived from an EMBL/GenBank/DDBJ whole genome shotgun (WGS) entry which is preliminary data.</text>
</comment>
<reference evidence="2 3" key="1">
    <citation type="submission" date="2019-02" db="EMBL/GenBank/DDBJ databases">
        <title>Genome sequencing of the rare red list fungi Phellinidium pouzarii.</title>
        <authorList>
            <person name="Buettner E."/>
            <person name="Kellner H."/>
        </authorList>
    </citation>
    <scope>NUCLEOTIDE SEQUENCE [LARGE SCALE GENOMIC DNA]</scope>
    <source>
        <strain evidence="2 3">DSM 108285</strain>
    </source>
</reference>
<dbReference type="EMBL" id="SGPK01000095">
    <property type="protein sequence ID" value="THH08556.1"/>
    <property type="molecule type" value="Genomic_DNA"/>
</dbReference>
<protein>
    <recommendedName>
        <fullName evidence="1">BTB domain-containing protein</fullName>
    </recommendedName>
</protein>
<name>A0A4S4LA31_9AGAM</name>
<dbReference type="OrthoDB" id="3184970at2759"/>
<dbReference type="InterPro" id="IPR011333">
    <property type="entry name" value="SKP1/BTB/POZ_sf"/>
</dbReference>
<evidence type="ECO:0000259" key="1">
    <source>
        <dbReference type="SMART" id="SM00225"/>
    </source>
</evidence>
<organism evidence="2 3">
    <name type="scientific">Phellinidium pouzarii</name>
    <dbReference type="NCBI Taxonomy" id="167371"/>
    <lineage>
        <taxon>Eukaryota</taxon>
        <taxon>Fungi</taxon>
        <taxon>Dikarya</taxon>
        <taxon>Basidiomycota</taxon>
        <taxon>Agaricomycotina</taxon>
        <taxon>Agaricomycetes</taxon>
        <taxon>Hymenochaetales</taxon>
        <taxon>Hymenochaetaceae</taxon>
        <taxon>Phellinidium</taxon>
    </lineage>
</organism>
<gene>
    <name evidence="2" type="ORF">EW145_g2632</name>
</gene>
<evidence type="ECO:0000313" key="3">
    <source>
        <dbReference type="Proteomes" id="UP000308199"/>
    </source>
</evidence>
<dbReference type="AlphaFoldDB" id="A0A4S4LA31"/>
<evidence type="ECO:0000313" key="2">
    <source>
        <dbReference type="EMBL" id="THH08556.1"/>
    </source>
</evidence>
<dbReference type="CDD" id="cd18186">
    <property type="entry name" value="BTB_POZ_ZBTB_KLHL-like"/>
    <property type="match status" value="1"/>
</dbReference>
<dbReference type="Proteomes" id="UP000308199">
    <property type="component" value="Unassembled WGS sequence"/>
</dbReference>
<accession>A0A4S4LA31</accession>
<dbReference type="SUPFAM" id="SSF54695">
    <property type="entry name" value="POZ domain"/>
    <property type="match status" value="1"/>
</dbReference>